<dbReference type="EC" id="2.1.1.77" evidence="3"/>
<dbReference type="RefSeq" id="WP_112713443.1">
    <property type="nucleotide sequence ID" value="NZ_LS483250.1"/>
</dbReference>
<comment type="similarity">
    <text evidence="2">Belongs to the methyltransferase superfamily. L-isoaspartyl/D-aspartyl protein methyltransferase family.</text>
</comment>
<evidence type="ECO:0000256" key="11">
    <source>
        <dbReference type="ARBA" id="ARBA00031350"/>
    </source>
</evidence>
<evidence type="ECO:0000256" key="8">
    <source>
        <dbReference type="ARBA" id="ARBA00022691"/>
    </source>
</evidence>
<evidence type="ECO:0000256" key="9">
    <source>
        <dbReference type="ARBA" id="ARBA00030757"/>
    </source>
</evidence>
<dbReference type="Pfam" id="PF01135">
    <property type="entry name" value="PCMT"/>
    <property type="match status" value="1"/>
</dbReference>
<dbReference type="GO" id="GO:0032259">
    <property type="term" value="P:methylation"/>
    <property type="evidence" value="ECO:0007669"/>
    <property type="project" value="UniProtKB-KW"/>
</dbReference>
<dbReference type="InterPro" id="IPR000682">
    <property type="entry name" value="PCMT"/>
</dbReference>
<sequence>MNDAKINKRVEQAFTAVKRTHFMPADNQHLADYDVPFSIGHAQTISQPTTVKHMLLWLAPQSGQRILDVGSGSGWSTALLACLVGPKGRVYGVERIPELKRFGEANCRRFGCDNVEFFIAENNIGLAAYAPFDRILVSAAASEAIPDELIKQLAPNGKLVIPVHNSIFELQKDALGDIEYCHEHFGYVFVPLIIEIKNENTAG</sequence>
<dbReference type="PANTHER" id="PTHR11579">
    <property type="entry name" value="PROTEIN-L-ISOASPARTATE O-METHYLTRANSFERASE"/>
    <property type="match status" value="1"/>
</dbReference>
<dbReference type="GO" id="GO:0005737">
    <property type="term" value="C:cytoplasm"/>
    <property type="evidence" value="ECO:0007669"/>
    <property type="project" value="UniProtKB-SubCell"/>
</dbReference>
<dbReference type="KEGG" id="mya:MORIYA_1219"/>
<keyword evidence="5" id="KW-0963">Cytoplasm</keyword>
<evidence type="ECO:0000256" key="10">
    <source>
        <dbReference type="ARBA" id="ARBA00031323"/>
    </source>
</evidence>
<accession>A0A330LKU9</accession>
<evidence type="ECO:0000256" key="6">
    <source>
        <dbReference type="ARBA" id="ARBA00022603"/>
    </source>
</evidence>
<gene>
    <name evidence="12" type="ORF">MORIYA_1219</name>
</gene>
<dbReference type="AlphaFoldDB" id="A0A330LKU9"/>
<keyword evidence="13" id="KW-1185">Reference proteome</keyword>
<evidence type="ECO:0000256" key="4">
    <source>
        <dbReference type="ARBA" id="ARBA00013346"/>
    </source>
</evidence>
<organism evidence="12 13">
    <name type="scientific">Moritella yayanosii</name>
    <dbReference type="NCBI Taxonomy" id="69539"/>
    <lineage>
        <taxon>Bacteria</taxon>
        <taxon>Pseudomonadati</taxon>
        <taxon>Pseudomonadota</taxon>
        <taxon>Gammaproteobacteria</taxon>
        <taxon>Alteromonadales</taxon>
        <taxon>Moritellaceae</taxon>
        <taxon>Moritella</taxon>
    </lineage>
</organism>
<evidence type="ECO:0000256" key="7">
    <source>
        <dbReference type="ARBA" id="ARBA00022679"/>
    </source>
</evidence>
<keyword evidence="6 12" id="KW-0489">Methyltransferase</keyword>
<dbReference type="Gene3D" id="3.40.50.150">
    <property type="entry name" value="Vaccinia Virus protein VP39"/>
    <property type="match status" value="1"/>
</dbReference>
<keyword evidence="8" id="KW-0949">S-adenosyl-L-methionine</keyword>
<dbReference type="Proteomes" id="UP000250163">
    <property type="component" value="Chromosome MORIYA"/>
</dbReference>
<evidence type="ECO:0000313" key="12">
    <source>
        <dbReference type="EMBL" id="SQD77697.1"/>
    </source>
</evidence>
<dbReference type="CDD" id="cd02440">
    <property type="entry name" value="AdoMet_MTases"/>
    <property type="match status" value="1"/>
</dbReference>
<evidence type="ECO:0000256" key="5">
    <source>
        <dbReference type="ARBA" id="ARBA00022490"/>
    </source>
</evidence>
<evidence type="ECO:0000313" key="13">
    <source>
        <dbReference type="Proteomes" id="UP000250163"/>
    </source>
</evidence>
<dbReference type="InterPro" id="IPR029063">
    <property type="entry name" value="SAM-dependent_MTases_sf"/>
</dbReference>
<name>A0A330LKU9_9GAMM</name>
<protein>
    <recommendedName>
        <fullName evidence="4">Protein-L-isoaspartate O-methyltransferase</fullName>
        <ecNumber evidence="3">2.1.1.77</ecNumber>
    </recommendedName>
    <alternativeName>
        <fullName evidence="11">L-isoaspartyl protein carboxyl methyltransferase</fullName>
    </alternativeName>
    <alternativeName>
        <fullName evidence="9">Protein L-isoaspartyl methyltransferase</fullName>
    </alternativeName>
    <alternativeName>
        <fullName evidence="10">Protein-beta-aspartate methyltransferase</fullName>
    </alternativeName>
</protein>
<dbReference type="PANTHER" id="PTHR11579:SF0">
    <property type="entry name" value="PROTEIN-L-ISOASPARTATE(D-ASPARTATE) O-METHYLTRANSFERASE"/>
    <property type="match status" value="1"/>
</dbReference>
<evidence type="ECO:0000256" key="1">
    <source>
        <dbReference type="ARBA" id="ARBA00004496"/>
    </source>
</evidence>
<evidence type="ECO:0000256" key="3">
    <source>
        <dbReference type="ARBA" id="ARBA00011890"/>
    </source>
</evidence>
<reference evidence="13" key="1">
    <citation type="submission" date="2018-05" db="EMBL/GenBank/DDBJ databases">
        <authorList>
            <person name="Cea G.-C."/>
            <person name="William W."/>
        </authorList>
    </citation>
    <scope>NUCLEOTIDE SEQUENCE [LARGE SCALE GENOMIC DNA]</scope>
    <source>
        <strain evidence="13">DB21MT 5</strain>
    </source>
</reference>
<dbReference type="OrthoDB" id="9810066at2"/>
<keyword evidence="7 12" id="KW-0808">Transferase</keyword>
<comment type="subcellular location">
    <subcellularLocation>
        <location evidence="1">Cytoplasm</location>
    </subcellularLocation>
</comment>
<dbReference type="SUPFAM" id="SSF53335">
    <property type="entry name" value="S-adenosyl-L-methionine-dependent methyltransferases"/>
    <property type="match status" value="1"/>
</dbReference>
<dbReference type="GO" id="GO:0004719">
    <property type="term" value="F:protein-L-isoaspartate (D-aspartate) O-methyltransferase activity"/>
    <property type="evidence" value="ECO:0007669"/>
    <property type="project" value="UniProtKB-EC"/>
</dbReference>
<dbReference type="EMBL" id="LS483250">
    <property type="protein sequence ID" value="SQD77697.1"/>
    <property type="molecule type" value="Genomic_DNA"/>
</dbReference>
<proteinExistence type="inferred from homology"/>
<evidence type="ECO:0000256" key="2">
    <source>
        <dbReference type="ARBA" id="ARBA00005369"/>
    </source>
</evidence>